<name>A0AAU7GYH8_9CAUD</name>
<protein>
    <recommendedName>
        <fullName evidence="2">YCII-related domain-containing protein</fullName>
    </recommendedName>
</protein>
<gene>
    <name evidence="1" type="ORF">Geonosis_00006</name>
</gene>
<reference evidence="1" key="1">
    <citation type="submission" date="2024-05" db="EMBL/GenBank/DDBJ databases">
        <title>Isolation and characterization of the new Streptomyces phages Kamino, Geonosis, Abafar and Scarif infecting a broad range of host species.</title>
        <authorList>
            <person name="Rackow B."/>
            <person name="Rolland C."/>
            <person name="Mohnen I."/>
            <person name="Wittmann J."/>
            <person name="Muesken M."/>
            <person name="Overmann J."/>
            <person name="Frunzke J."/>
        </authorList>
    </citation>
    <scope>NUCLEOTIDE SEQUENCE</scope>
</reference>
<dbReference type="EMBL" id="PP750866">
    <property type="protein sequence ID" value="XBM94971.1"/>
    <property type="molecule type" value="Genomic_DNA"/>
</dbReference>
<sequence>MGFSHSTYLAFGVHVPQDQFQTDEFAQETAWLDTVINQTEGLDSSRLGYLSAGDYDRDELFLTASEPGERLEVELGSFMVLAEVDTEGRAEAIKALAEAAGYTGLSEPGWLVVPDCS</sequence>
<proteinExistence type="predicted"/>
<evidence type="ECO:0008006" key="2">
    <source>
        <dbReference type="Google" id="ProtNLM"/>
    </source>
</evidence>
<organism evidence="1">
    <name type="scientific">Streptomyces phage Geonosis</name>
    <dbReference type="NCBI Taxonomy" id="3158856"/>
    <lineage>
        <taxon>Viruses</taxon>
        <taxon>Duplodnaviria</taxon>
        <taxon>Heunggongvirae</taxon>
        <taxon>Uroviricota</taxon>
        <taxon>Caudoviricetes</taxon>
    </lineage>
</organism>
<accession>A0AAU7GYH8</accession>
<evidence type="ECO:0000313" key="1">
    <source>
        <dbReference type="EMBL" id="XBM94971.1"/>
    </source>
</evidence>